<evidence type="ECO:0000313" key="5">
    <source>
        <dbReference type="Proteomes" id="UP001049176"/>
    </source>
</evidence>
<feature type="region of interest" description="Disordered" evidence="1">
    <location>
        <begin position="191"/>
        <end position="213"/>
    </location>
</feature>
<dbReference type="PANTHER" id="PTHR40124">
    <property type="match status" value="1"/>
</dbReference>
<feature type="chain" id="PRO_5040310120" description="Polysaccharide lyase 14 domain-containing protein" evidence="2">
    <location>
        <begin position="20"/>
        <end position="569"/>
    </location>
</feature>
<evidence type="ECO:0000256" key="2">
    <source>
        <dbReference type="SAM" id="SignalP"/>
    </source>
</evidence>
<evidence type="ECO:0000256" key="1">
    <source>
        <dbReference type="SAM" id="MobiDB-lite"/>
    </source>
</evidence>
<reference evidence="4" key="1">
    <citation type="journal article" date="2021" name="Genome Biol. Evol.">
        <title>The assembled and annotated genome of the fairy-ring fungus Marasmius oreades.</title>
        <authorList>
            <person name="Hiltunen M."/>
            <person name="Ament-Velasquez S.L."/>
            <person name="Johannesson H."/>
        </authorList>
    </citation>
    <scope>NUCLEOTIDE SEQUENCE</scope>
    <source>
        <strain evidence="4">03SP1</strain>
    </source>
</reference>
<keyword evidence="5" id="KW-1185">Reference proteome</keyword>
<organism evidence="4 5">
    <name type="scientific">Marasmius oreades</name>
    <name type="common">fairy-ring Marasmius</name>
    <dbReference type="NCBI Taxonomy" id="181124"/>
    <lineage>
        <taxon>Eukaryota</taxon>
        <taxon>Fungi</taxon>
        <taxon>Dikarya</taxon>
        <taxon>Basidiomycota</taxon>
        <taxon>Agaricomycotina</taxon>
        <taxon>Agaricomycetes</taxon>
        <taxon>Agaricomycetidae</taxon>
        <taxon>Agaricales</taxon>
        <taxon>Marasmiineae</taxon>
        <taxon>Marasmiaceae</taxon>
        <taxon>Marasmius</taxon>
    </lineage>
</organism>
<feature type="region of interest" description="Disordered" evidence="1">
    <location>
        <begin position="390"/>
        <end position="413"/>
    </location>
</feature>
<name>A0A9P7ULA1_9AGAR</name>
<evidence type="ECO:0000313" key="4">
    <source>
        <dbReference type="EMBL" id="KAG7086403.1"/>
    </source>
</evidence>
<dbReference type="Gene3D" id="2.60.120.200">
    <property type="match status" value="2"/>
</dbReference>
<protein>
    <recommendedName>
        <fullName evidence="3">Polysaccharide lyase 14 domain-containing protein</fullName>
    </recommendedName>
</protein>
<feature type="domain" description="Polysaccharide lyase 14" evidence="3">
    <location>
        <begin position="210"/>
        <end position="384"/>
    </location>
</feature>
<comment type="caution">
    <text evidence="4">The sequence shown here is derived from an EMBL/GenBank/DDBJ whole genome shotgun (WGS) entry which is preliminary data.</text>
</comment>
<dbReference type="Proteomes" id="UP001049176">
    <property type="component" value="Chromosome 10"/>
</dbReference>
<feature type="compositionally biased region" description="Polar residues" evidence="1">
    <location>
        <begin position="390"/>
        <end position="405"/>
    </location>
</feature>
<dbReference type="KEGG" id="more:E1B28_002358"/>
<feature type="signal peptide" evidence="2">
    <location>
        <begin position="1"/>
        <end position="19"/>
    </location>
</feature>
<dbReference type="EMBL" id="CM032190">
    <property type="protein sequence ID" value="KAG7086403.1"/>
    <property type="molecule type" value="Genomic_DNA"/>
</dbReference>
<dbReference type="InterPro" id="IPR048958">
    <property type="entry name" value="Polysacc_lyase_14"/>
</dbReference>
<sequence length="569" mass="60919">MILVVYILFCSLLLNLVRSLPTSDSLFNGSGIFNPSARSGLQTSPKSFSTTTAMMTMFTTTTVFLTQTVTSSTASSTLDLPTTAEESGSPISTGSVLSPASSASYTSSSTTVASTWIMPAQITNIAQAFNITKFGDNQSNSKIVNQIPANASASESSSPNVLSSTDVLYVPIASPSALGLRFPSPGLIQIPFENHSDSGTSSSSPDDHQSSSQSVLQIFYPQGSINPANAPRGGSQFYASPIDISSARNVTFSYGVFFPVNFDFVKGGKLPGLYGGHSGCSGGDTATTCFSTRLMWRDEGRGELYLYAPKDKQSPDLCSENHTVCESTYGISIGRGTFLFQRGKWTYVSQTATLNTPGQQDGCFTLDVNGERVIDRKDIFYRDITYWSESSSGRTTGNPSKQPSRSPKKNIQHIPSHLKSPLAIPLPLDSLDPPPNPKIGGGLLGILSRNDSRNVELAPDELSIQEPDDTQTHAAGVQELDDTEAEIRKVTSASSQLSQSQSFEALSASGREDSAVYGLDLVPIASSPTHPVGFVGIFFSTFFGGHRPDWASPRDQHVWFKDFSLVNNG</sequence>
<dbReference type="GeneID" id="66071434"/>
<feature type="domain" description="Polysaccharide lyase 14" evidence="3">
    <location>
        <begin position="530"/>
        <end position="563"/>
    </location>
</feature>
<dbReference type="AlphaFoldDB" id="A0A9P7ULA1"/>
<evidence type="ECO:0000259" key="3">
    <source>
        <dbReference type="Pfam" id="PF21294"/>
    </source>
</evidence>
<keyword evidence="2" id="KW-0732">Signal</keyword>
<gene>
    <name evidence="4" type="ORF">E1B28_002358</name>
</gene>
<accession>A0A9P7ULA1</accession>
<dbReference type="RefSeq" id="XP_043002874.1">
    <property type="nucleotide sequence ID" value="XM_043159274.1"/>
</dbReference>
<feature type="region of interest" description="Disordered" evidence="1">
    <location>
        <begin position="425"/>
        <end position="445"/>
    </location>
</feature>
<feature type="compositionally biased region" description="Low complexity" evidence="1">
    <location>
        <begin position="92"/>
        <end position="101"/>
    </location>
</feature>
<feature type="region of interest" description="Disordered" evidence="1">
    <location>
        <begin position="75"/>
        <end position="101"/>
    </location>
</feature>
<dbReference type="OrthoDB" id="10069995at2759"/>
<feature type="compositionally biased region" description="Low complexity" evidence="1">
    <location>
        <begin position="197"/>
        <end position="213"/>
    </location>
</feature>
<proteinExistence type="predicted"/>
<dbReference type="Pfam" id="PF21294">
    <property type="entry name" value="Polysacc_lyase_14"/>
    <property type="match status" value="2"/>
</dbReference>
<dbReference type="PANTHER" id="PTHR40124:SF1">
    <property type="entry name" value="DISAGGREGATASE RELATED REPEAT PROTEIN"/>
    <property type="match status" value="1"/>
</dbReference>